<keyword evidence="1" id="KW-1133">Transmembrane helix</keyword>
<dbReference type="OrthoDB" id="10294978at2759"/>
<keyword evidence="1" id="KW-0472">Membrane</keyword>
<accession>A0A5B0Q5M7</accession>
<keyword evidence="1" id="KW-0812">Transmembrane</keyword>
<dbReference type="AlphaFoldDB" id="A0A5B0Q5M7"/>
<dbReference type="Proteomes" id="UP000324748">
    <property type="component" value="Unassembled WGS sequence"/>
</dbReference>
<evidence type="ECO:0000313" key="3">
    <source>
        <dbReference type="Proteomes" id="UP000324748"/>
    </source>
</evidence>
<dbReference type="EMBL" id="VSWC01000028">
    <property type="protein sequence ID" value="KAA1108526.1"/>
    <property type="molecule type" value="Genomic_DNA"/>
</dbReference>
<organism evidence="2 3">
    <name type="scientific">Puccinia graminis f. sp. tritici</name>
    <dbReference type="NCBI Taxonomy" id="56615"/>
    <lineage>
        <taxon>Eukaryota</taxon>
        <taxon>Fungi</taxon>
        <taxon>Dikarya</taxon>
        <taxon>Basidiomycota</taxon>
        <taxon>Pucciniomycotina</taxon>
        <taxon>Pucciniomycetes</taxon>
        <taxon>Pucciniales</taxon>
        <taxon>Pucciniaceae</taxon>
        <taxon>Puccinia</taxon>
    </lineage>
</organism>
<evidence type="ECO:0000256" key="1">
    <source>
        <dbReference type="SAM" id="Phobius"/>
    </source>
</evidence>
<protein>
    <submittedName>
        <fullName evidence="2">Uncharacterized protein</fullName>
    </submittedName>
</protein>
<feature type="transmembrane region" description="Helical" evidence="1">
    <location>
        <begin position="12"/>
        <end position="29"/>
    </location>
</feature>
<keyword evidence="3" id="KW-1185">Reference proteome</keyword>
<sequence>MKIPSRVTSDLFLFFLCNVFEGIMAPAILCNIFEEGLTPASLAQPKMINTGAAADLEALRRSVQISKTHIYDAGLGNEYQIDLGRLDRQVMLIHYLLLEKYEPKSAPRPYKRKILKEGQRLKISQGSADGLETPGEIVLFKLGLLLQSDPQLDHTSTDRVLHQYRKSIFSAIRLMIKHDLVKNRKRHPVFQNTQVAQLLWRCGLIEDKIKPPESPSVFPTLFSDRLWHKVLRGFNTKKFQEATINELKRVSQKVQYDLKFRARPAIPVKPQKSSIWQRIICKGL</sequence>
<evidence type="ECO:0000313" key="2">
    <source>
        <dbReference type="EMBL" id="KAA1108526.1"/>
    </source>
</evidence>
<comment type="caution">
    <text evidence="2">The sequence shown here is derived from an EMBL/GenBank/DDBJ whole genome shotgun (WGS) entry which is preliminary data.</text>
</comment>
<name>A0A5B0Q5M7_PUCGR</name>
<proteinExistence type="predicted"/>
<gene>
    <name evidence="2" type="ORF">PGT21_015429</name>
</gene>
<reference evidence="2 3" key="1">
    <citation type="submission" date="2019-05" db="EMBL/GenBank/DDBJ databases">
        <title>Emergence of the Ug99 lineage of the wheat stem rust pathogen through somatic hybridization.</title>
        <authorList>
            <person name="Li F."/>
            <person name="Upadhyaya N.M."/>
            <person name="Sperschneider J."/>
            <person name="Matny O."/>
            <person name="Nguyen-Phuc H."/>
            <person name="Mago R."/>
            <person name="Raley C."/>
            <person name="Miller M.E."/>
            <person name="Silverstein K.A.T."/>
            <person name="Henningsen E."/>
            <person name="Hirsch C.D."/>
            <person name="Visser B."/>
            <person name="Pretorius Z.A."/>
            <person name="Steffenson B.J."/>
            <person name="Schwessinger B."/>
            <person name="Dodds P.N."/>
            <person name="Figueroa M."/>
        </authorList>
    </citation>
    <scope>NUCLEOTIDE SEQUENCE [LARGE SCALE GENOMIC DNA]</scope>
    <source>
        <strain evidence="2">21-0</strain>
    </source>
</reference>